<gene>
    <name evidence="1" type="ORF">UCDDA912_g04143</name>
</gene>
<reference evidence="1 2" key="1">
    <citation type="submission" date="2015-05" db="EMBL/GenBank/DDBJ databases">
        <title>Distinctive expansion of gene families associated with plant cell wall degradation and secondary metabolism in the genomes of grapevine trunk pathogens.</title>
        <authorList>
            <person name="Lawrence D.P."/>
            <person name="Travadon R."/>
            <person name="Rolshausen P.E."/>
            <person name="Baumgartner K."/>
        </authorList>
    </citation>
    <scope>NUCLEOTIDE SEQUENCE [LARGE SCALE GENOMIC DNA]</scope>
    <source>
        <strain evidence="1">DA912</strain>
    </source>
</reference>
<protein>
    <submittedName>
        <fullName evidence="1">Uncharacterized protein</fullName>
    </submittedName>
</protein>
<keyword evidence="2" id="KW-1185">Reference proteome</keyword>
<evidence type="ECO:0000313" key="1">
    <source>
        <dbReference type="EMBL" id="KKY35871.1"/>
    </source>
</evidence>
<dbReference type="EMBL" id="LCUC01000144">
    <property type="protein sequence ID" value="KKY35871.1"/>
    <property type="molecule type" value="Genomic_DNA"/>
</dbReference>
<name>A0A0G2FPB9_9PEZI</name>
<proteinExistence type="predicted"/>
<evidence type="ECO:0000313" key="2">
    <source>
        <dbReference type="Proteomes" id="UP000034680"/>
    </source>
</evidence>
<dbReference type="AlphaFoldDB" id="A0A0G2FPB9"/>
<dbReference type="OrthoDB" id="5210863at2759"/>
<dbReference type="Proteomes" id="UP000034680">
    <property type="component" value="Unassembled WGS sequence"/>
</dbReference>
<comment type="caution">
    <text evidence="1">The sequence shown here is derived from an EMBL/GenBank/DDBJ whole genome shotgun (WGS) entry which is preliminary data.</text>
</comment>
<reference evidence="1 2" key="2">
    <citation type="submission" date="2015-05" db="EMBL/GenBank/DDBJ databases">
        <authorList>
            <person name="Morales-Cruz A."/>
            <person name="Amrine K.C."/>
            <person name="Cantu D."/>
        </authorList>
    </citation>
    <scope>NUCLEOTIDE SEQUENCE [LARGE SCALE GENOMIC DNA]</scope>
    <source>
        <strain evidence="1">DA912</strain>
    </source>
</reference>
<accession>A0A0G2FPB9</accession>
<organism evidence="1 2">
    <name type="scientific">Diaporthe ampelina</name>
    <dbReference type="NCBI Taxonomy" id="1214573"/>
    <lineage>
        <taxon>Eukaryota</taxon>
        <taxon>Fungi</taxon>
        <taxon>Dikarya</taxon>
        <taxon>Ascomycota</taxon>
        <taxon>Pezizomycotina</taxon>
        <taxon>Sordariomycetes</taxon>
        <taxon>Sordariomycetidae</taxon>
        <taxon>Diaporthales</taxon>
        <taxon>Diaporthaceae</taxon>
        <taxon>Diaporthe</taxon>
    </lineage>
</organism>
<sequence>MHIFGYLAPNEVQPYLDTTSFNRYKQAQKDLRNVCLVSKQMVQVARLYLYRAAIVNNVDVLAYLLRTLDENQALGQHLKRLVLEVPFILEDVYYRKPNTAVLESRPNYSEICAMAFKTSDISEYERQLARAREFYSEPHWNFSGPSFVEWAWERECEVLGLMYFEILLRTKSLESLCLDMICAANRHFVWPYLSFLSKITQTTMRMGIEPGLPFMAKFNFSETTKTVRGPTQDPF</sequence>